<evidence type="ECO:0008006" key="3">
    <source>
        <dbReference type="Google" id="ProtNLM"/>
    </source>
</evidence>
<dbReference type="AlphaFoldDB" id="A0A7W8HJS4"/>
<dbReference type="RefSeq" id="WP_183969751.1">
    <property type="nucleotide sequence ID" value="NZ_BAABEW010000024.1"/>
</dbReference>
<comment type="caution">
    <text evidence="1">The sequence shown here is derived from an EMBL/GenBank/DDBJ whole genome shotgun (WGS) entry which is preliminary data.</text>
</comment>
<evidence type="ECO:0000313" key="2">
    <source>
        <dbReference type="Proteomes" id="UP000532440"/>
    </source>
</evidence>
<dbReference type="Proteomes" id="UP000532440">
    <property type="component" value="Unassembled WGS sequence"/>
</dbReference>
<organism evidence="1 2">
    <name type="scientific">Quisquiliibacterium transsilvanicum</name>
    <dbReference type="NCBI Taxonomy" id="1549638"/>
    <lineage>
        <taxon>Bacteria</taxon>
        <taxon>Pseudomonadati</taxon>
        <taxon>Pseudomonadota</taxon>
        <taxon>Betaproteobacteria</taxon>
        <taxon>Burkholderiales</taxon>
        <taxon>Burkholderiaceae</taxon>
        <taxon>Quisquiliibacterium</taxon>
    </lineage>
</organism>
<sequence length="117" mass="13277">MSLVSRYLESRGIPTVVMGSARDIVEECGVARFLFTDFPLGNPVGKPYDAAMQHATVGFALDLLEHAFLPRTTVQTPWRWSDDESWREVYARIDPERIEALRREGEARRALQAGARK</sequence>
<reference evidence="1 2" key="1">
    <citation type="submission" date="2020-08" db="EMBL/GenBank/DDBJ databases">
        <title>Genomic Encyclopedia of Type Strains, Phase IV (KMG-IV): sequencing the most valuable type-strain genomes for metagenomic binning, comparative biology and taxonomic classification.</title>
        <authorList>
            <person name="Goeker M."/>
        </authorList>
    </citation>
    <scope>NUCLEOTIDE SEQUENCE [LARGE SCALE GENOMIC DNA]</scope>
    <source>
        <strain evidence="1 2">DSM 29781</strain>
    </source>
</reference>
<keyword evidence="2" id="KW-1185">Reference proteome</keyword>
<accession>A0A7W8HJS4</accession>
<proteinExistence type="predicted"/>
<evidence type="ECO:0000313" key="1">
    <source>
        <dbReference type="EMBL" id="MBB5273320.1"/>
    </source>
</evidence>
<protein>
    <recommendedName>
        <fullName evidence="3">Glycine reductase</fullName>
    </recommendedName>
</protein>
<gene>
    <name evidence="1" type="ORF">HNQ70_003348</name>
</gene>
<dbReference type="EMBL" id="JACHGB010000006">
    <property type="protein sequence ID" value="MBB5273320.1"/>
    <property type="molecule type" value="Genomic_DNA"/>
</dbReference>
<name>A0A7W8HJS4_9BURK</name>